<organism evidence="7 8">
    <name type="scientific">Coccomyxa viridis</name>
    <dbReference type="NCBI Taxonomy" id="1274662"/>
    <lineage>
        <taxon>Eukaryota</taxon>
        <taxon>Viridiplantae</taxon>
        <taxon>Chlorophyta</taxon>
        <taxon>core chlorophytes</taxon>
        <taxon>Trebouxiophyceae</taxon>
        <taxon>Trebouxiophyceae incertae sedis</taxon>
        <taxon>Coccomyxaceae</taxon>
        <taxon>Coccomyxa</taxon>
    </lineage>
</organism>
<evidence type="ECO:0000313" key="8">
    <source>
        <dbReference type="Proteomes" id="UP001497392"/>
    </source>
</evidence>
<evidence type="ECO:0000256" key="5">
    <source>
        <dbReference type="SAM" id="Phobius"/>
    </source>
</evidence>
<evidence type="ECO:0000256" key="2">
    <source>
        <dbReference type="ARBA" id="ARBA00022692"/>
    </source>
</evidence>
<dbReference type="InterPro" id="IPR005829">
    <property type="entry name" value="Sugar_transporter_CS"/>
</dbReference>
<comment type="subcellular location">
    <subcellularLocation>
        <location evidence="1">Membrane</location>
        <topology evidence="1">Multi-pass membrane protein</topology>
    </subcellularLocation>
</comment>
<dbReference type="InterPro" id="IPR020846">
    <property type="entry name" value="MFS_dom"/>
</dbReference>
<keyword evidence="2 5" id="KW-0812">Transmembrane</keyword>
<dbReference type="EMBL" id="CAXHTA020000017">
    <property type="protein sequence ID" value="CAL5227626.1"/>
    <property type="molecule type" value="Genomic_DNA"/>
</dbReference>
<accession>A0ABP1G5Y8</accession>
<evidence type="ECO:0000256" key="1">
    <source>
        <dbReference type="ARBA" id="ARBA00004141"/>
    </source>
</evidence>
<feature type="transmembrane region" description="Helical" evidence="5">
    <location>
        <begin position="469"/>
        <end position="492"/>
    </location>
</feature>
<name>A0ABP1G5Y8_9CHLO</name>
<dbReference type="PANTHER" id="PTHR24064">
    <property type="entry name" value="SOLUTE CARRIER FAMILY 22 MEMBER"/>
    <property type="match status" value="1"/>
</dbReference>
<comment type="caution">
    <text evidence="7">The sequence shown here is derived from an EMBL/GenBank/DDBJ whole genome shotgun (WGS) entry which is preliminary data.</text>
</comment>
<evidence type="ECO:0000256" key="4">
    <source>
        <dbReference type="ARBA" id="ARBA00023136"/>
    </source>
</evidence>
<dbReference type="PROSITE" id="PS50850">
    <property type="entry name" value="MFS"/>
    <property type="match status" value="1"/>
</dbReference>
<keyword evidence="4 5" id="KW-0472">Membrane</keyword>
<feature type="transmembrane region" description="Helical" evidence="5">
    <location>
        <begin position="403"/>
        <end position="424"/>
    </location>
</feature>
<feature type="transmembrane region" description="Helical" evidence="5">
    <location>
        <begin position="287"/>
        <end position="306"/>
    </location>
</feature>
<proteinExistence type="predicted"/>
<gene>
    <name evidence="7" type="primary">g10630</name>
    <name evidence="7" type="ORF">VP750_LOCUS9532</name>
</gene>
<keyword evidence="8" id="KW-1185">Reference proteome</keyword>
<dbReference type="SUPFAM" id="SSF103473">
    <property type="entry name" value="MFS general substrate transporter"/>
    <property type="match status" value="1"/>
</dbReference>
<dbReference type="Gene3D" id="1.20.1250.20">
    <property type="entry name" value="MFS general substrate transporter like domains"/>
    <property type="match status" value="1"/>
</dbReference>
<feature type="domain" description="Major facilitator superfamily (MFS) profile" evidence="6">
    <location>
        <begin position="98"/>
        <end position="520"/>
    </location>
</feature>
<evidence type="ECO:0000259" key="6">
    <source>
        <dbReference type="PROSITE" id="PS50850"/>
    </source>
</evidence>
<dbReference type="InterPro" id="IPR036259">
    <property type="entry name" value="MFS_trans_sf"/>
</dbReference>
<dbReference type="Proteomes" id="UP001497392">
    <property type="component" value="Unassembled WGS sequence"/>
</dbReference>
<keyword evidence="3 5" id="KW-1133">Transmembrane helix</keyword>
<feature type="transmembrane region" description="Helical" evidence="5">
    <location>
        <begin position="146"/>
        <end position="164"/>
    </location>
</feature>
<feature type="transmembrane region" description="Helical" evidence="5">
    <location>
        <begin position="171"/>
        <end position="193"/>
    </location>
</feature>
<dbReference type="PROSITE" id="PS00216">
    <property type="entry name" value="SUGAR_TRANSPORT_1"/>
    <property type="match status" value="1"/>
</dbReference>
<dbReference type="InterPro" id="IPR005828">
    <property type="entry name" value="MFS_sugar_transport-like"/>
</dbReference>
<dbReference type="Pfam" id="PF00083">
    <property type="entry name" value="Sugar_tr"/>
    <property type="match status" value="2"/>
</dbReference>
<feature type="transmembrane region" description="Helical" evidence="5">
    <location>
        <begin position="436"/>
        <end position="457"/>
    </location>
</feature>
<reference evidence="7 8" key="1">
    <citation type="submission" date="2024-06" db="EMBL/GenBank/DDBJ databases">
        <authorList>
            <person name="Kraege A."/>
            <person name="Thomma B."/>
        </authorList>
    </citation>
    <scope>NUCLEOTIDE SEQUENCE [LARGE SCALE GENOMIC DNA]</scope>
</reference>
<feature type="transmembrane region" description="Helical" evidence="5">
    <location>
        <begin position="366"/>
        <end position="391"/>
    </location>
</feature>
<protein>
    <submittedName>
        <fullName evidence="7">G10630 protein</fullName>
    </submittedName>
</protein>
<feature type="transmembrane region" description="Helical" evidence="5">
    <location>
        <begin position="327"/>
        <end position="346"/>
    </location>
</feature>
<feature type="transmembrane region" description="Helical" evidence="5">
    <location>
        <begin position="241"/>
        <end position="267"/>
    </location>
</feature>
<evidence type="ECO:0000313" key="7">
    <source>
        <dbReference type="EMBL" id="CAL5227626.1"/>
    </source>
</evidence>
<sequence>MGGIVPKKWNLFVVSLSEPFSLAEVVQRGITPHRNGCEIQGAAHIRAEVIGEAKMASKDVEMTGKNNPNNSMNDKRDYEVEEFHSRNAFASFYFWVKSWALPGIGMFCESYFIFSIGNITPIFQETYKDCYKQHKTCDAGLINAETYIQVSGIIIGMLLMGYIADQIGRKWGSVLTSTFMFIGGILLTCSTGPTIQGWAIMFAVAQFIFGYGVGGEYPLASSSASERAEANKALRFRRGEMVVCTFTMQGWGNLVNTAVLCALLAIFGQTGSKYNHYALDAVWRISFGLGLIPVTAMLVYRLFFLQESKVWVKQNKPASVAFREQKVLWYYYWHRLFGCALAWFFWDVSFYGNKLFQSTFIKILSPGASILLTLEWTLLNSFISLIGYYFSAFTVDKSWMGRVRLQSMGFLMVFVLFLCCAAAYDQLVKHALHWFQALYFLSSFFGQFGPNATTWLLPGEVFPTDIRATCHGISAATGKVGALVAGIWFAYLTNAGKFYVAAFFNLAGLVLTILFVPNLMSLDLREGDRRFDALMANNPSAYSGDAVHPRNLSLFERMIGVQKYYNENADNAARKQEGIQSSGTLPTAQH</sequence>
<feature type="transmembrane region" description="Helical" evidence="5">
    <location>
        <begin position="498"/>
        <end position="520"/>
    </location>
</feature>
<evidence type="ECO:0000256" key="3">
    <source>
        <dbReference type="ARBA" id="ARBA00022989"/>
    </source>
</evidence>